<evidence type="ECO:0000313" key="1">
    <source>
        <dbReference type="EMBL" id="CAB4161108.1"/>
    </source>
</evidence>
<accession>A0A6J5NVF0</accession>
<dbReference type="EMBL" id="LR798336">
    <property type="protein sequence ID" value="CAB5224904.1"/>
    <property type="molecule type" value="Genomic_DNA"/>
</dbReference>
<sequence length="98" mass="10817">MMINTKIIDITLDDSMASCHIQETLQGFSVNLTVQPFEIRVHFPPKIKTMGSFGRDEIDAALGYLSDLKRELSEGGLHEEISGVVISKKVTGEVMNHG</sequence>
<name>A0A6J5NVF0_9CAUD</name>
<organism evidence="1">
    <name type="scientific">uncultured Caudovirales phage</name>
    <dbReference type="NCBI Taxonomy" id="2100421"/>
    <lineage>
        <taxon>Viruses</taxon>
        <taxon>Duplodnaviria</taxon>
        <taxon>Heunggongvirae</taxon>
        <taxon>Uroviricota</taxon>
        <taxon>Caudoviricetes</taxon>
        <taxon>Peduoviridae</taxon>
        <taxon>Maltschvirus</taxon>
        <taxon>Maltschvirus maltsch</taxon>
    </lineage>
</organism>
<evidence type="ECO:0000313" key="2">
    <source>
        <dbReference type="EMBL" id="CAB5224904.1"/>
    </source>
</evidence>
<proteinExistence type="predicted"/>
<reference evidence="1" key="1">
    <citation type="submission" date="2020-04" db="EMBL/GenBank/DDBJ databases">
        <authorList>
            <person name="Chiriac C."/>
            <person name="Salcher M."/>
            <person name="Ghai R."/>
            <person name="Kavagutti S V."/>
        </authorList>
    </citation>
    <scope>NUCLEOTIDE SEQUENCE</scope>
</reference>
<protein>
    <submittedName>
        <fullName evidence="1">Uncharacterized protein</fullName>
    </submittedName>
</protein>
<gene>
    <name evidence="1" type="ORF">UFOVP733_28</name>
    <name evidence="2" type="ORF">UFOVP743_31</name>
</gene>
<dbReference type="EMBL" id="LR796712">
    <property type="protein sequence ID" value="CAB4161108.1"/>
    <property type="molecule type" value="Genomic_DNA"/>
</dbReference>